<feature type="domain" description="Calmodulin binding protein-like N-terminal" evidence="9">
    <location>
        <begin position="87"/>
        <end position="234"/>
    </location>
</feature>
<accession>A0AAP0SEI7</accession>
<organism evidence="12 13">
    <name type="scientific">Liquidambar formosana</name>
    <name type="common">Formosan gum</name>
    <dbReference type="NCBI Taxonomy" id="63359"/>
    <lineage>
        <taxon>Eukaryota</taxon>
        <taxon>Viridiplantae</taxon>
        <taxon>Streptophyta</taxon>
        <taxon>Embryophyta</taxon>
        <taxon>Tracheophyta</taxon>
        <taxon>Spermatophyta</taxon>
        <taxon>Magnoliopsida</taxon>
        <taxon>eudicotyledons</taxon>
        <taxon>Gunneridae</taxon>
        <taxon>Pentapetalae</taxon>
        <taxon>Saxifragales</taxon>
        <taxon>Altingiaceae</taxon>
        <taxon>Liquidambar</taxon>
    </lineage>
</organism>
<dbReference type="GO" id="GO:0003700">
    <property type="term" value="F:DNA-binding transcription factor activity"/>
    <property type="evidence" value="ECO:0007669"/>
    <property type="project" value="TreeGrafter"/>
</dbReference>
<dbReference type="Pfam" id="PF20452">
    <property type="entry name" value="Calmod_bind_C"/>
    <property type="match status" value="1"/>
</dbReference>
<evidence type="ECO:0000259" key="9">
    <source>
        <dbReference type="Pfam" id="PF07887"/>
    </source>
</evidence>
<evidence type="ECO:0000313" key="13">
    <source>
        <dbReference type="Proteomes" id="UP001415857"/>
    </source>
</evidence>
<evidence type="ECO:0000259" key="11">
    <source>
        <dbReference type="Pfam" id="PF20452"/>
    </source>
</evidence>
<evidence type="ECO:0000256" key="6">
    <source>
        <dbReference type="ARBA" id="ARBA00023163"/>
    </source>
</evidence>
<dbReference type="AlphaFoldDB" id="A0AAP0SEI7"/>
<evidence type="ECO:0008006" key="14">
    <source>
        <dbReference type="Google" id="ProtNLM"/>
    </source>
</evidence>
<comment type="subcellular location">
    <subcellularLocation>
        <location evidence="1">Nucleus</location>
    </subcellularLocation>
</comment>
<keyword evidence="7" id="KW-0539">Nucleus</keyword>
<proteinExistence type="inferred from homology"/>
<dbReference type="GO" id="GO:0080142">
    <property type="term" value="P:regulation of salicylic acid biosynthetic process"/>
    <property type="evidence" value="ECO:0007669"/>
    <property type="project" value="TreeGrafter"/>
</dbReference>
<keyword evidence="6" id="KW-0804">Transcription</keyword>
<feature type="domain" description="Calmodulin binding protein central" evidence="10">
    <location>
        <begin position="247"/>
        <end position="312"/>
    </location>
</feature>
<dbReference type="PANTHER" id="PTHR31713:SF43">
    <property type="entry name" value="CALMODULIN-BINDING PROTEIN 60 G"/>
    <property type="match status" value="1"/>
</dbReference>
<dbReference type="InterPro" id="IPR046831">
    <property type="entry name" value="Calmodulin_bind_N"/>
</dbReference>
<gene>
    <name evidence="12" type="ORF">L1049_020845</name>
</gene>
<dbReference type="GO" id="GO:0005634">
    <property type="term" value="C:nucleus"/>
    <property type="evidence" value="ECO:0007669"/>
    <property type="project" value="UniProtKB-SubCell"/>
</dbReference>
<dbReference type="GO" id="GO:0043565">
    <property type="term" value="F:sequence-specific DNA binding"/>
    <property type="evidence" value="ECO:0007669"/>
    <property type="project" value="TreeGrafter"/>
</dbReference>
<keyword evidence="5" id="KW-0010">Activator</keyword>
<keyword evidence="4" id="KW-0238">DNA-binding</keyword>
<dbReference type="InterPro" id="IPR046830">
    <property type="entry name" value="Calmod_bind_M"/>
</dbReference>
<feature type="region of interest" description="Disordered" evidence="8">
    <location>
        <begin position="1"/>
        <end position="22"/>
    </location>
</feature>
<evidence type="ECO:0000256" key="4">
    <source>
        <dbReference type="ARBA" id="ARBA00023125"/>
    </source>
</evidence>
<keyword evidence="13" id="KW-1185">Reference proteome</keyword>
<sequence>MALKRHFHEQEGSGFQVPEQESKRRHTFATSVRDVMKVLSLDEVVSKLEPFLRKVVREEVERGVRLFLQPSPRSVLNQIDSSEERGWQLHFDNKLPSTIFTGSRIEAEDNTPVKIVLLDASSKRIIEDGPLSSLKIEVLVLDGDFGTAELEDWTEKEFNDHVVREREGKRPLVTGDRFITLRNGVGNIGDISFTDNSSWIRSRRFRLGARKVQSTSNEVRIREARSEAFVVKDHRGELYKKHYPPLLYDEVWRLERIAKDGTFHKRLVSEGIKTVKDFLRLYVTNQSSLRSILQCGTSNRTWEAIIEHATTCDVDADEWYVYHGAGSVRLLLNSIYKALGVSYDGQNYQFHSELTTSEKRFVEDLQQLAYKNLNALVPYDGSSVVGPSRPLLSPQADPLGCPNLVLQHLDFPIMHQETQLDFNNTETSLSYNYGVENNSQLEVSLSQPMQVFTPTLRNSFVMRDISSLPYSGGSGWAPGGSLGAMSIGPLAADEISPVQMSSFYPVPTTLGQRNSLFFPSTNEPDIGIFSHLPPNFAFQLPRSGRPKAGWCKIRAAVKWGILGKRDVAARRMAGYQLSGVWLPKEW</sequence>
<evidence type="ECO:0000256" key="3">
    <source>
        <dbReference type="ARBA" id="ARBA00023015"/>
    </source>
</evidence>
<protein>
    <recommendedName>
        <fullName evidence="14">Calmodulin-binding protein</fullName>
    </recommendedName>
</protein>
<dbReference type="Pfam" id="PF07887">
    <property type="entry name" value="Calmodulin_bind"/>
    <property type="match status" value="1"/>
</dbReference>
<evidence type="ECO:0000259" key="10">
    <source>
        <dbReference type="Pfam" id="PF20451"/>
    </source>
</evidence>
<comment type="caution">
    <text evidence="12">The sequence shown here is derived from an EMBL/GenBank/DDBJ whole genome shotgun (WGS) entry which is preliminary data.</text>
</comment>
<evidence type="ECO:0000256" key="2">
    <source>
        <dbReference type="ARBA" id="ARBA00007214"/>
    </source>
</evidence>
<comment type="similarity">
    <text evidence="2">Belongs to the plant ACBP60 protein family.</text>
</comment>
<dbReference type="InterPro" id="IPR012416">
    <property type="entry name" value="CBP60"/>
</dbReference>
<dbReference type="PANTHER" id="PTHR31713">
    <property type="entry name" value="OS02G0177800 PROTEIN"/>
    <property type="match status" value="1"/>
</dbReference>
<dbReference type="EMBL" id="JBBPBK010000001">
    <property type="protein sequence ID" value="KAK9292864.1"/>
    <property type="molecule type" value="Genomic_DNA"/>
</dbReference>
<reference evidence="12 13" key="1">
    <citation type="journal article" date="2024" name="Plant J.">
        <title>Genome sequences and population genomics reveal climatic adaptation and genomic divergence between two closely related sweetgum species.</title>
        <authorList>
            <person name="Xu W.Q."/>
            <person name="Ren C.Q."/>
            <person name="Zhang X.Y."/>
            <person name="Comes H.P."/>
            <person name="Liu X.H."/>
            <person name="Li Y.G."/>
            <person name="Kettle C.J."/>
            <person name="Jalonen R."/>
            <person name="Gaisberger H."/>
            <person name="Ma Y.Z."/>
            <person name="Qiu Y.X."/>
        </authorList>
    </citation>
    <scope>NUCLEOTIDE SEQUENCE [LARGE SCALE GENOMIC DNA]</scope>
    <source>
        <strain evidence="12">Hangzhou</strain>
    </source>
</reference>
<evidence type="ECO:0000256" key="8">
    <source>
        <dbReference type="SAM" id="MobiDB-lite"/>
    </source>
</evidence>
<dbReference type="Proteomes" id="UP001415857">
    <property type="component" value="Unassembled WGS sequence"/>
</dbReference>
<dbReference type="Pfam" id="PF20451">
    <property type="entry name" value="Calmod_bind_M"/>
    <property type="match status" value="1"/>
</dbReference>
<evidence type="ECO:0000313" key="12">
    <source>
        <dbReference type="EMBL" id="KAK9292864.1"/>
    </source>
</evidence>
<evidence type="ECO:0000256" key="7">
    <source>
        <dbReference type="ARBA" id="ARBA00023242"/>
    </source>
</evidence>
<evidence type="ECO:0000256" key="1">
    <source>
        <dbReference type="ARBA" id="ARBA00004123"/>
    </source>
</evidence>
<dbReference type="InterPro" id="IPR046829">
    <property type="entry name" value="Calmod_bind_C"/>
</dbReference>
<keyword evidence="3" id="KW-0805">Transcription regulation</keyword>
<dbReference type="GO" id="GO:0005516">
    <property type="term" value="F:calmodulin binding"/>
    <property type="evidence" value="ECO:0007669"/>
    <property type="project" value="InterPro"/>
</dbReference>
<name>A0AAP0SEI7_LIQFO</name>
<evidence type="ECO:0000256" key="5">
    <source>
        <dbReference type="ARBA" id="ARBA00023159"/>
    </source>
</evidence>
<feature type="domain" description="Calmodulin binding protein C-terminal" evidence="11">
    <location>
        <begin position="318"/>
        <end position="379"/>
    </location>
</feature>